<evidence type="ECO:0008006" key="4">
    <source>
        <dbReference type="Google" id="ProtNLM"/>
    </source>
</evidence>
<proteinExistence type="predicted"/>
<gene>
    <name evidence="2" type="ORF">A9200_00370</name>
</gene>
<sequence>MGLMKYITSSFFVLLLFLTSCTSQKKMQTKTPFKIGNATSQQYIGGREESRSGTELRIPLSFSNTIEIKINHVFFRGKEAQSALDTLENEKVLVVKMPNDLIESSEAINLKLKFDEAVISYNENGETKYAKVQGIKQKQPLIYKSAPKN</sequence>
<evidence type="ECO:0000313" key="2">
    <source>
        <dbReference type="EMBL" id="OBR41879.1"/>
    </source>
</evidence>
<feature type="chain" id="PRO_5008602568" description="Lipoprotein" evidence="1">
    <location>
        <begin position="26"/>
        <end position="149"/>
    </location>
</feature>
<dbReference type="KEGG" id="mart:BTR34_08725"/>
<comment type="caution">
    <text evidence="2">The sequence shown here is derived from an EMBL/GenBank/DDBJ whole genome shotgun (WGS) entry which is preliminary data.</text>
</comment>
<dbReference type="PROSITE" id="PS51257">
    <property type="entry name" value="PROKAR_LIPOPROTEIN"/>
    <property type="match status" value="1"/>
</dbReference>
<dbReference type="STRING" id="1836467.BTR34_08725"/>
<accession>A0A1B7ZE80</accession>
<dbReference type="AlphaFoldDB" id="A0A1B7ZE80"/>
<keyword evidence="1" id="KW-0732">Signal</keyword>
<protein>
    <recommendedName>
        <fullName evidence="4">Lipoprotein</fullName>
    </recommendedName>
</protein>
<organism evidence="2 3">
    <name type="scientific">Maribacter hydrothermalis</name>
    <dbReference type="NCBI Taxonomy" id="1836467"/>
    <lineage>
        <taxon>Bacteria</taxon>
        <taxon>Pseudomonadati</taxon>
        <taxon>Bacteroidota</taxon>
        <taxon>Flavobacteriia</taxon>
        <taxon>Flavobacteriales</taxon>
        <taxon>Flavobacteriaceae</taxon>
        <taxon>Maribacter</taxon>
    </lineage>
</organism>
<dbReference type="EMBL" id="LZFP01000001">
    <property type="protein sequence ID" value="OBR41879.1"/>
    <property type="molecule type" value="Genomic_DNA"/>
</dbReference>
<name>A0A1B7ZE80_9FLAO</name>
<evidence type="ECO:0000256" key="1">
    <source>
        <dbReference type="SAM" id="SignalP"/>
    </source>
</evidence>
<keyword evidence="3" id="KW-1185">Reference proteome</keyword>
<reference evidence="3" key="1">
    <citation type="submission" date="2016-06" db="EMBL/GenBank/DDBJ databases">
        <authorList>
            <person name="Zhan P."/>
        </authorList>
    </citation>
    <scope>NUCLEOTIDE SEQUENCE [LARGE SCALE GENOMIC DNA]</scope>
    <source>
        <strain evidence="3">T28</strain>
    </source>
</reference>
<dbReference type="Proteomes" id="UP000092164">
    <property type="component" value="Unassembled WGS sequence"/>
</dbReference>
<feature type="signal peptide" evidence="1">
    <location>
        <begin position="1"/>
        <end position="25"/>
    </location>
</feature>
<evidence type="ECO:0000313" key="3">
    <source>
        <dbReference type="Proteomes" id="UP000092164"/>
    </source>
</evidence>